<sequence>MSINPRQRRHNLLMKFCKADRKLLNLEMRVGFCALYLEFSGLKKRHNKVMKRVIELMEELIPDKRQPRHYRYRYSEEFKVNIDSIVLNLAIGLNKFPRNSFMIAIVALRGQLTPGFLNEHQGLAAKVNEAAEDTFQMLRQEFGRSFHGGDPIHNVPLLQQLEKFDRFLSKFELAWICDGTNPDIVEALLDIQALSELFLRAASWAVEQNCINPEDFATCEPEIMTTLPRLAVLLYISESTVDQGSGKVRKVFREHREGLDEARKLLHRLEPQKRKEVAQRLCLRTDARDPEINRLFRAIASAADQLQTNHPIECTYLMSYVCSKYSSEPQAEGEQAAVAASCFSIEPSVVLPDSASTSCTSANCGVEFSLLQHRHHCRSCGGTFCSHCTTHKMPLPLLGHHSPVRVCEPCRDKVLASMLTKEAPEWVPDCSSPRCSNGGCRVEFTLLRRRHHCRACGGLFCHSCSSWSASLPQFGYNEAVRLCQYCHSVHGNLH</sequence>
<evidence type="ECO:0000313" key="6">
    <source>
        <dbReference type="EMBL" id="PAA54755.1"/>
    </source>
</evidence>
<keyword evidence="7" id="KW-1185">Reference proteome</keyword>
<dbReference type="InterPro" id="IPR013083">
    <property type="entry name" value="Znf_RING/FYVE/PHD"/>
</dbReference>
<dbReference type="EMBL" id="NIVC01002864">
    <property type="protein sequence ID" value="PAA54755.1"/>
    <property type="molecule type" value="Genomic_DNA"/>
</dbReference>
<reference evidence="6 7" key="1">
    <citation type="submission" date="2017-06" db="EMBL/GenBank/DDBJ databases">
        <title>A platform for efficient transgenesis in Macrostomum lignano, a flatworm model organism for stem cell research.</title>
        <authorList>
            <person name="Berezikov E."/>
        </authorList>
    </citation>
    <scope>NUCLEOTIDE SEQUENCE [LARGE SCALE GENOMIC DNA]</scope>
    <source>
        <strain evidence="6">DV1</strain>
        <tissue evidence="6">Whole organism</tissue>
    </source>
</reference>
<keyword evidence="3" id="KW-0862">Zinc</keyword>
<evidence type="ECO:0000313" key="7">
    <source>
        <dbReference type="Proteomes" id="UP000215902"/>
    </source>
</evidence>
<proteinExistence type="predicted"/>
<evidence type="ECO:0000256" key="1">
    <source>
        <dbReference type="ARBA" id="ARBA00022723"/>
    </source>
</evidence>
<dbReference type="SUPFAM" id="SSF57903">
    <property type="entry name" value="FYVE/PHD zinc finger"/>
    <property type="match status" value="2"/>
</dbReference>
<gene>
    <name evidence="6" type="ORF">BOX15_Mlig021178g3</name>
</gene>
<dbReference type="Pfam" id="PF01363">
    <property type="entry name" value="FYVE"/>
    <property type="match status" value="2"/>
</dbReference>
<feature type="domain" description="FYVE-type" evidence="5">
    <location>
        <begin position="440"/>
        <end position="491"/>
    </location>
</feature>
<dbReference type="InterPro" id="IPR011011">
    <property type="entry name" value="Znf_FYVE_PHD"/>
</dbReference>
<evidence type="ECO:0000256" key="3">
    <source>
        <dbReference type="ARBA" id="ARBA00022833"/>
    </source>
</evidence>
<comment type="caution">
    <text evidence="6">The sequence shown here is derived from an EMBL/GenBank/DDBJ whole genome shotgun (WGS) entry which is preliminary data.</text>
</comment>
<accession>A0A267DZN0</accession>
<dbReference type="InterPro" id="IPR017455">
    <property type="entry name" value="Znf_FYVE-rel"/>
</dbReference>
<keyword evidence="2 4" id="KW-0863">Zinc-finger</keyword>
<dbReference type="PROSITE" id="PS50178">
    <property type="entry name" value="ZF_FYVE"/>
    <property type="match status" value="2"/>
</dbReference>
<keyword evidence="1" id="KW-0479">Metal-binding</keyword>
<evidence type="ECO:0000256" key="4">
    <source>
        <dbReference type="PROSITE-ProRule" id="PRU00091"/>
    </source>
</evidence>
<dbReference type="Gene3D" id="3.30.40.10">
    <property type="entry name" value="Zinc/RING finger domain, C3HC4 (zinc finger)"/>
    <property type="match status" value="2"/>
</dbReference>
<dbReference type="GO" id="GO:0008270">
    <property type="term" value="F:zinc ion binding"/>
    <property type="evidence" value="ECO:0007669"/>
    <property type="project" value="UniProtKB-KW"/>
</dbReference>
<name>A0A267DZN0_9PLAT</name>
<dbReference type="SMART" id="SM00064">
    <property type="entry name" value="FYVE"/>
    <property type="match status" value="2"/>
</dbReference>
<dbReference type="PANTHER" id="PTHR46465:SF4">
    <property type="entry name" value="FYVE-TYPE DOMAIN-CONTAINING PROTEIN"/>
    <property type="match status" value="1"/>
</dbReference>
<dbReference type="GO" id="GO:0031901">
    <property type="term" value="C:early endosome membrane"/>
    <property type="evidence" value="ECO:0007669"/>
    <property type="project" value="TreeGrafter"/>
</dbReference>
<dbReference type="AlphaFoldDB" id="A0A267DZN0"/>
<feature type="domain" description="FYVE-type" evidence="5">
    <location>
        <begin position="364"/>
        <end position="415"/>
    </location>
</feature>
<dbReference type="InterPro" id="IPR000306">
    <property type="entry name" value="Znf_FYVE"/>
</dbReference>
<dbReference type="Proteomes" id="UP000215902">
    <property type="component" value="Unassembled WGS sequence"/>
</dbReference>
<protein>
    <recommendedName>
        <fullName evidence="5">FYVE-type domain-containing protein</fullName>
    </recommendedName>
</protein>
<dbReference type="PANTHER" id="PTHR46465">
    <property type="entry name" value="LATERAL SIGNALING TARGET PROTEIN 2 HOMOLOG"/>
    <property type="match status" value="1"/>
</dbReference>
<dbReference type="OrthoDB" id="6264588at2759"/>
<organism evidence="6 7">
    <name type="scientific">Macrostomum lignano</name>
    <dbReference type="NCBI Taxonomy" id="282301"/>
    <lineage>
        <taxon>Eukaryota</taxon>
        <taxon>Metazoa</taxon>
        <taxon>Spiralia</taxon>
        <taxon>Lophotrochozoa</taxon>
        <taxon>Platyhelminthes</taxon>
        <taxon>Rhabditophora</taxon>
        <taxon>Macrostomorpha</taxon>
        <taxon>Macrostomida</taxon>
        <taxon>Macrostomidae</taxon>
        <taxon>Macrostomum</taxon>
    </lineage>
</organism>
<dbReference type="InterPro" id="IPR051118">
    <property type="entry name" value="LST-2"/>
</dbReference>
<evidence type="ECO:0000256" key="2">
    <source>
        <dbReference type="ARBA" id="ARBA00022771"/>
    </source>
</evidence>
<evidence type="ECO:0000259" key="5">
    <source>
        <dbReference type="PROSITE" id="PS50178"/>
    </source>
</evidence>